<feature type="transmembrane region" description="Helical" evidence="1">
    <location>
        <begin position="14"/>
        <end position="34"/>
    </location>
</feature>
<keyword evidence="3" id="KW-1185">Reference proteome</keyword>
<organism evidence="2 3">
    <name type="scientific">Pacificimonas pallii</name>
    <dbReference type="NCBI Taxonomy" id="2827236"/>
    <lineage>
        <taxon>Bacteria</taxon>
        <taxon>Pseudomonadati</taxon>
        <taxon>Pseudomonadota</taxon>
        <taxon>Alphaproteobacteria</taxon>
        <taxon>Sphingomonadales</taxon>
        <taxon>Sphingosinicellaceae</taxon>
        <taxon>Pacificimonas</taxon>
    </lineage>
</organism>
<name>A0ABS6SC64_9SPHN</name>
<dbReference type="Proteomes" id="UP000722336">
    <property type="component" value="Unassembled WGS sequence"/>
</dbReference>
<keyword evidence="1" id="KW-1133">Transmembrane helix</keyword>
<sequence>MPNTPAQRIMRQRLIPLTVIYLAGCLAAMLFINFAGPPDIVVYLISLLLSVPLVACIFVIWRYVTEEKDEYIRMMFVQNMVVSTGFTLAVTTIWGVLELYADAPALPIYYTLVIWCVGLALSHLYRRIFA</sequence>
<dbReference type="EMBL" id="JAGSPA010000001">
    <property type="protein sequence ID" value="MBV7255921.1"/>
    <property type="molecule type" value="Genomic_DNA"/>
</dbReference>
<feature type="transmembrane region" description="Helical" evidence="1">
    <location>
        <begin position="108"/>
        <end position="125"/>
    </location>
</feature>
<feature type="transmembrane region" description="Helical" evidence="1">
    <location>
        <begin position="40"/>
        <end position="64"/>
    </location>
</feature>
<feature type="transmembrane region" description="Helical" evidence="1">
    <location>
        <begin position="76"/>
        <end position="96"/>
    </location>
</feature>
<evidence type="ECO:0000313" key="2">
    <source>
        <dbReference type="EMBL" id="MBV7255921.1"/>
    </source>
</evidence>
<protein>
    <submittedName>
        <fullName evidence="2">Uncharacterized protein</fullName>
    </submittedName>
</protein>
<proteinExistence type="predicted"/>
<evidence type="ECO:0000256" key="1">
    <source>
        <dbReference type="SAM" id="Phobius"/>
    </source>
</evidence>
<dbReference type="RefSeq" id="WP_218444320.1">
    <property type="nucleotide sequence ID" value="NZ_JAGSPA010000001.1"/>
</dbReference>
<evidence type="ECO:0000313" key="3">
    <source>
        <dbReference type="Proteomes" id="UP000722336"/>
    </source>
</evidence>
<gene>
    <name evidence="2" type="ORF">KCG44_03890</name>
</gene>
<keyword evidence="1" id="KW-0472">Membrane</keyword>
<accession>A0ABS6SC64</accession>
<comment type="caution">
    <text evidence="2">The sequence shown here is derived from an EMBL/GenBank/DDBJ whole genome shotgun (WGS) entry which is preliminary data.</text>
</comment>
<keyword evidence="1" id="KW-0812">Transmembrane</keyword>
<reference evidence="2 3" key="1">
    <citation type="submission" date="2021-04" db="EMBL/GenBank/DDBJ databases">
        <authorList>
            <person name="Pira H."/>
            <person name="Risdian C."/>
            <person name="Wink J."/>
        </authorList>
    </citation>
    <scope>NUCLEOTIDE SEQUENCE [LARGE SCALE GENOMIC DNA]</scope>
    <source>
        <strain evidence="2 3">WHA3</strain>
    </source>
</reference>